<evidence type="ECO:0000256" key="3">
    <source>
        <dbReference type="SAM" id="Phobius"/>
    </source>
</evidence>
<dbReference type="AlphaFoldDB" id="A0A318XJ44"/>
<dbReference type="RefSeq" id="WP_165835558.1">
    <property type="nucleotide sequence ID" value="NZ_QKMR01000014.1"/>
</dbReference>
<evidence type="ECO:0000259" key="4">
    <source>
        <dbReference type="Pfam" id="PF00149"/>
    </source>
</evidence>
<dbReference type="Gene3D" id="3.60.21.10">
    <property type="match status" value="1"/>
</dbReference>
<feature type="transmembrane region" description="Helical" evidence="3">
    <location>
        <begin position="7"/>
        <end position="28"/>
    </location>
</feature>
<comment type="caution">
    <text evidence="5">The sequence shown here is derived from an EMBL/GenBank/DDBJ whole genome shotgun (WGS) entry which is preliminary data.</text>
</comment>
<dbReference type="Proteomes" id="UP000248132">
    <property type="component" value="Unassembled WGS sequence"/>
</dbReference>
<dbReference type="Pfam" id="PF00149">
    <property type="entry name" value="Metallophos"/>
    <property type="match status" value="1"/>
</dbReference>
<accession>A0A318XJ44</accession>
<gene>
    <name evidence="5" type="ORF">LY28_02417</name>
</gene>
<dbReference type="GO" id="GO:0009245">
    <property type="term" value="P:lipid A biosynthetic process"/>
    <property type="evidence" value="ECO:0007669"/>
    <property type="project" value="TreeGrafter"/>
</dbReference>
<name>A0A318XJ44_9FIRM</name>
<dbReference type="SUPFAM" id="SSF56300">
    <property type="entry name" value="Metallo-dependent phosphatases"/>
    <property type="match status" value="1"/>
</dbReference>
<dbReference type="GO" id="GO:0046872">
    <property type="term" value="F:metal ion binding"/>
    <property type="evidence" value="ECO:0007669"/>
    <property type="project" value="UniProtKB-KW"/>
</dbReference>
<keyword evidence="6" id="KW-1185">Reference proteome</keyword>
<dbReference type="PANTHER" id="PTHR31302:SF31">
    <property type="entry name" value="PHOSPHODIESTERASE YAEI"/>
    <property type="match status" value="1"/>
</dbReference>
<reference evidence="5 6" key="1">
    <citation type="submission" date="2018-06" db="EMBL/GenBank/DDBJ databases">
        <title>Genomic Encyclopedia of Type Strains, Phase I: the one thousand microbial genomes (KMG-I) project.</title>
        <authorList>
            <person name="Kyrpides N."/>
        </authorList>
    </citation>
    <scope>NUCLEOTIDE SEQUENCE [LARGE SCALE GENOMIC DNA]</scope>
    <source>
        <strain evidence="5 6">DSM 19573</strain>
    </source>
</reference>
<dbReference type="InterPro" id="IPR051158">
    <property type="entry name" value="Metallophosphoesterase_sf"/>
</dbReference>
<feature type="domain" description="Calcineurin-like phosphoesterase" evidence="4">
    <location>
        <begin position="46"/>
        <end position="216"/>
    </location>
</feature>
<dbReference type="EMBL" id="QKMR01000014">
    <property type="protein sequence ID" value="PYG87034.1"/>
    <property type="molecule type" value="Genomic_DNA"/>
</dbReference>
<keyword evidence="3" id="KW-0812">Transmembrane</keyword>
<dbReference type="PANTHER" id="PTHR31302">
    <property type="entry name" value="TRANSMEMBRANE PROTEIN WITH METALLOPHOSPHOESTERASE DOMAIN-RELATED"/>
    <property type="match status" value="1"/>
</dbReference>
<dbReference type="GO" id="GO:0016020">
    <property type="term" value="C:membrane"/>
    <property type="evidence" value="ECO:0007669"/>
    <property type="project" value="GOC"/>
</dbReference>
<evidence type="ECO:0000256" key="2">
    <source>
        <dbReference type="ARBA" id="ARBA00022801"/>
    </source>
</evidence>
<evidence type="ECO:0000313" key="5">
    <source>
        <dbReference type="EMBL" id="PYG87034.1"/>
    </source>
</evidence>
<keyword evidence="2" id="KW-0378">Hydrolase</keyword>
<keyword evidence="3" id="KW-1133">Transmembrane helix</keyword>
<evidence type="ECO:0000256" key="1">
    <source>
        <dbReference type="ARBA" id="ARBA00022723"/>
    </source>
</evidence>
<keyword evidence="3" id="KW-0472">Membrane</keyword>
<keyword evidence="1" id="KW-0479">Metal-binding</keyword>
<organism evidence="5 6">
    <name type="scientific">Ruminiclostridium sufflavum DSM 19573</name>
    <dbReference type="NCBI Taxonomy" id="1121337"/>
    <lineage>
        <taxon>Bacteria</taxon>
        <taxon>Bacillati</taxon>
        <taxon>Bacillota</taxon>
        <taxon>Clostridia</taxon>
        <taxon>Eubacteriales</taxon>
        <taxon>Oscillospiraceae</taxon>
        <taxon>Ruminiclostridium</taxon>
    </lineage>
</organism>
<dbReference type="InterPro" id="IPR004843">
    <property type="entry name" value="Calcineurin-like_PHP"/>
</dbReference>
<sequence>MKKKRKYLIIICTGLLVIILICAFYNGLVVNKFNITAEKLNENEAIRLVLISDLHSHIYGKNQSKLVKLIERQKPDIIALAGDIADDEEAFEGTELFLAGIKGMAPAYYVTGNHEFWSEDVKDIKDKIKKYDVNILENTFERIRIKNSDIIVCGIEDPEVVKYEKPDMNYYEELQRLFSQMQDKQGYKILLAHRPELIEIYKKYSFDLVLSGHAHGGQIRIPFILNGLFAPNQGWFPEYAGGAYEYKSLTHIVSRGLSYNPRLPRIFNPPEVVVIDLEGKNKVVK</sequence>
<dbReference type="GO" id="GO:0008758">
    <property type="term" value="F:UDP-2,3-diacylglucosamine hydrolase activity"/>
    <property type="evidence" value="ECO:0007669"/>
    <property type="project" value="TreeGrafter"/>
</dbReference>
<evidence type="ECO:0000313" key="6">
    <source>
        <dbReference type="Proteomes" id="UP000248132"/>
    </source>
</evidence>
<dbReference type="InterPro" id="IPR029052">
    <property type="entry name" value="Metallo-depent_PP-like"/>
</dbReference>
<proteinExistence type="predicted"/>
<protein>
    <recommendedName>
        <fullName evidence="4">Calcineurin-like phosphoesterase domain-containing protein</fullName>
    </recommendedName>
</protein>